<dbReference type="InterPro" id="IPR050273">
    <property type="entry name" value="GppA/Ppx_hydrolase"/>
</dbReference>
<dbReference type="PANTHER" id="PTHR30005:SF0">
    <property type="entry name" value="RETROGRADE REGULATION PROTEIN 2"/>
    <property type="match status" value="1"/>
</dbReference>
<organism evidence="2 3">
    <name type="scientific">Sediminitomix flava</name>
    <dbReference type="NCBI Taxonomy" id="379075"/>
    <lineage>
        <taxon>Bacteria</taxon>
        <taxon>Pseudomonadati</taxon>
        <taxon>Bacteroidota</taxon>
        <taxon>Cytophagia</taxon>
        <taxon>Cytophagales</taxon>
        <taxon>Flammeovirgaceae</taxon>
        <taxon>Sediminitomix</taxon>
    </lineage>
</organism>
<dbReference type="CDD" id="cd24006">
    <property type="entry name" value="ASKHA_NBD_PPX_GppA"/>
    <property type="match status" value="1"/>
</dbReference>
<dbReference type="Gene3D" id="3.30.420.150">
    <property type="entry name" value="Exopolyphosphatase. Domain 2"/>
    <property type="match status" value="1"/>
</dbReference>
<name>A0A315ZCB2_SEDFL</name>
<dbReference type="EMBL" id="QGDO01000002">
    <property type="protein sequence ID" value="PWJ42960.1"/>
    <property type="molecule type" value="Genomic_DNA"/>
</dbReference>
<gene>
    <name evidence="2" type="ORF">BC781_102507</name>
</gene>
<dbReference type="Gene3D" id="3.30.420.40">
    <property type="match status" value="1"/>
</dbReference>
<evidence type="ECO:0000313" key="3">
    <source>
        <dbReference type="Proteomes" id="UP000245535"/>
    </source>
</evidence>
<dbReference type="AlphaFoldDB" id="A0A315ZCB2"/>
<dbReference type="SUPFAM" id="SSF53067">
    <property type="entry name" value="Actin-like ATPase domain"/>
    <property type="match status" value="2"/>
</dbReference>
<dbReference type="Proteomes" id="UP000245535">
    <property type="component" value="Unassembled WGS sequence"/>
</dbReference>
<reference evidence="2 3" key="1">
    <citation type="submission" date="2018-03" db="EMBL/GenBank/DDBJ databases">
        <title>Genomic Encyclopedia of Archaeal and Bacterial Type Strains, Phase II (KMG-II): from individual species to whole genera.</title>
        <authorList>
            <person name="Goeker M."/>
        </authorList>
    </citation>
    <scope>NUCLEOTIDE SEQUENCE [LARGE SCALE GENOMIC DNA]</scope>
    <source>
        <strain evidence="2 3">DSM 28229</strain>
    </source>
</reference>
<proteinExistence type="predicted"/>
<sequence length="313" mass="35877">MVYRGEKLNKNKLRLASIDIGSNAIRLQVIKVLGEGKDSSIKKVEFLRFPLRLGNDVFSRGRITRPTEEKFVKLMHTFQNLMDLYEVTDYRAYATSAMREAENGEDIVQRVYYQLGLMINIIDGKKEAEIINLSIDPYLNDEDNFIHIDVGGGSTELNLYRGKKKLASKSYRMGGVRRLDKAAETKVYEKMDEWIKEYLPKNTPIKAVGTGGNINKLFKLSKDCEREDKVTSLDELIRLRNYIREFSMVERINTLRLNKDRADVIIPASRIYTTVMELSGAEEIIVPSVGLKDGIILEMLEDMENAQKFADSE</sequence>
<dbReference type="InterPro" id="IPR003695">
    <property type="entry name" value="Ppx_GppA_N"/>
</dbReference>
<evidence type="ECO:0000259" key="1">
    <source>
        <dbReference type="Pfam" id="PF02541"/>
    </source>
</evidence>
<feature type="domain" description="Ppx/GppA phosphatase N-terminal" evidence="1">
    <location>
        <begin position="40"/>
        <end position="301"/>
    </location>
</feature>
<dbReference type="GO" id="GO:0016462">
    <property type="term" value="F:pyrophosphatase activity"/>
    <property type="evidence" value="ECO:0007669"/>
    <property type="project" value="TreeGrafter"/>
</dbReference>
<accession>A0A315ZCB2</accession>
<protein>
    <submittedName>
        <fullName evidence="2">Exopolyphosphatase/guanosine-5'-triphosphate, 3'-diphosphate pyrophosphatase</fullName>
    </submittedName>
</protein>
<comment type="caution">
    <text evidence="2">The sequence shown here is derived from an EMBL/GenBank/DDBJ whole genome shotgun (WGS) entry which is preliminary data.</text>
</comment>
<dbReference type="InterPro" id="IPR043129">
    <property type="entry name" value="ATPase_NBD"/>
</dbReference>
<keyword evidence="3" id="KW-1185">Reference proteome</keyword>
<dbReference type="RefSeq" id="WP_317047231.1">
    <property type="nucleotide sequence ID" value="NZ_QGDO01000002.1"/>
</dbReference>
<dbReference type="PANTHER" id="PTHR30005">
    <property type="entry name" value="EXOPOLYPHOSPHATASE"/>
    <property type="match status" value="1"/>
</dbReference>
<dbReference type="Pfam" id="PF02541">
    <property type="entry name" value="Ppx-GppA"/>
    <property type="match status" value="1"/>
</dbReference>
<evidence type="ECO:0000313" key="2">
    <source>
        <dbReference type="EMBL" id="PWJ42960.1"/>
    </source>
</evidence>